<evidence type="ECO:0000256" key="3">
    <source>
        <dbReference type="ARBA" id="ARBA00022448"/>
    </source>
</evidence>
<evidence type="ECO:0000256" key="2">
    <source>
        <dbReference type="ARBA" id="ARBA00006375"/>
    </source>
</evidence>
<dbReference type="SUPFAM" id="SSF103506">
    <property type="entry name" value="Mitochondrial carrier"/>
    <property type="match status" value="3"/>
</dbReference>
<gene>
    <name evidence="12" type="ORF">STCU_07039</name>
</gene>
<comment type="caution">
    <text evidence="12">The sequence shown here is derived from an EMBL/GenBank/DDBJ whole genome shotgun (WGS) entry which is preliminary data.</text>
</comment>
<dbReference type="GO" id="GO:0005743">
    <property type="term" value="C:mitochondrial inner membrane"/>
    <property type="evidence" value="ECO:0007669"/>
    <property type="project" value="UniProtKB-SubCell"/>
</dbReference>
<feature type="region of interest" description="Disordered" evidence="10">
    <location>
        <begin position="245"/>
        <end position="268"/>
    </location>
</feature>
<feature type="transmembrane region" description="Helical" evidence="11">
    <location>
        <begin position="645"/>
        <end position="664"/>
    </location>
</feature>
<evidence type="ECO:0000313" key="12">
    <source>
        <dbReference type="EMBL" id="EPY24719.1"/>
    </source>
</evidence>
<evidence type="ECO:0000313" key="13">
    <source>
        <dbReference type="Proteomes" id="UP000015354"/>
    </source>
</evidence>
<evidence type="ECO:0000256" key="5">
    <source>
        <dbReference type="ARBA" id="ARBA00022737"/>
    </source>
</evidence>
<evidence type="ECO:0000256" key="11">
    <source>
        <dbReference type="SAM" id="Phobius"/>
    </source>
</evidence>
<keyword evidence="4 9" id="KW-0812">Transmembrane</keyword>
<protein>
    <submittedName>
        <fullName evidence="12">Solute carrier family 25, member 42</fullName>
    </submittedName>
</protein>
<keyword evidence="7" id="KW-0496">Mitochondrion</keyword>
<feature type="repeat" description="Solcar" evidence="9">
    <location>
        <begin position="255"/>
        <end position="340"/>
    </location>
</feature>
<dbReference type="PANTHER" id="PTHR24089">
    <property type="entry name" value="SOLUTE CARRIER FAMILY 25"/>
    <property type="match status" value="1"/>
</dbReference>
<keyword evidence="6" id="KW-0999">Mitochondrion inner membrane</keyword>
<keyword evidence="3" id="KW-0813">Transport</keyword>
<feature type="transmembrane region" description="Helical" evidence="11">
    <location>
        <begin position="553"/>
        <end position="574"/>
    </location>
</feature>
<feature type="transmembrane region" description="Helical" evidence="11">
    <location>
        <begin position="611"/>
        <end position="633"/>
    </location>
</feature>
<evidence type="ECO:0000256" key="4">
    <source>
        <dbReference type="ARBA" id="ARBA00022692"/>
    </source>
</evidence>
<dbReference type="InterPro" id="IPR018108">
    <property type="entry name" value="MCP_transmembrane"/>
</dbReference>
<accession>S9U7E4</accession>
<evidence type="ECO:0000256" key="10">
    <source>
        <dbReference type="SAM" id="MobiDB-lite"/>
    </source>
</evidence>
<evidence type="ECO:0000256" key="7">
    <source>
        <dbReference type="ARBA" id="ARBA00023128"/>
    </source>
</evidence>
<sequence>MAETPTLQAPAPRASQPPVSAPRQTSPDPGARDGPESASGNRGHSAVTTRVVPIEVLVKKLKPLTTMSEVQLIELVESYDEEELGGLSEAQWMNFCKDNRRRFVTLGTEIIVFEGSSEYTTIVVVNKVVDGKDTTKKNLPNSILKTLMRFLEGFVAGGIAGAVSKTVIAPGDRVKIIFQVDSTRHFSMRRSSDSVRTPCASSAFLGCGSATVPPCSASSRTRPSRTPPSTTITALSVSLPAPAAGRQHRRGSRVRTALHERRPRRRHGDDLQYPLDLMRARFAARSSSGKTRLPSYRVAFREATAKRGLISLYGGLFPTLVGIMPYAGCSFACFETIKYYIVGYYHLQSDRDIAVWQRLAAGAFSGLVAQSATYPLDIVRRRMQVTPWRYRGVVHALKTVYKEEGLRQGLYKGLAMNWIKGPIATATSFTVNDLIKRRTRAYYEKKPVSKHQSLVSLPEAIVCGSVAAATGKFWTLPLDKLRITYQVGACDKPLTLRKLPRYIFREIRSHPNMWTSGHVAMMRVVPYGALIYGFFDVFRVMAERVLYTHEQSFAADFLAGGSAAAVSTFLLYPLDLLRTRVALLPRDQAPRFQSYFWLLHAMARRNGVRSLWEGCYVATVGVGLLGGIGFATYGTLKDYFECNTFLTRFAAGVTSAVVAQFATYPFSVMKRSRQAEHMLCHRMNEKLKFHPHPLHPMTLSPRLFSAMYRRMPFSFTLSSFTFGISLAVNDNCRDVVAAARSDMLRDFFHLN</sequence>
<dbReference type="OrthoDB" id="270584at2759"/>
<dbReference type="EMBL" id="ATMH01007039">
    <property type="protein sequence ID" value="EPY24719.1"/>
    <property type="molecule type" value="Genomic_DNA"/>
</dbReference>
<name>S9U7E4_9TRYP</name>
<dbReference type="Gene3D" id="1.50.40.10">
    <property type="entry name" value="Mitochondrial carrier domain"/>
    <property type="match status" value="3"/>
</dbReference>
<comment type="subcellular location">
    <subcellularLocation>
        <location evidence="1">Mitochondrion inner membrane</location>
        <topology evidence="1">Multi-pass membrane protein</topology>
    </subcellularLocation>
</comment>
<dbReference type="AlphaFoldDB" id="S9U7E4"/>
<feature type="repeat" description="Solcar" evidence="9">
    <location>
        <begin position="551"/>
        <end position="639"/>
    </location>
</feature>
<evidence type="ECO:0000256" key="9">
    <source>
        <dbReference type="PROSITE-ProRule" id="PRU00282"/>
    </source>
</evidence>
<dbReference type="GO" id="GO:0055085">
    <property type="term" value="P:transmembrane transport"/>
    <property type="evidence" value="ECO:0007669"/>
    <property type="project" value="InterPro"/>
</dbReference>
<feature type="region of interest" description="Disordered" evidence="10">
    <location>
        <begin position="1"/>
        <end position="46"/>
    </location>
</feature>
<evidence type="ECO:0000256" key="1">
    <source>
        <dbReference type="ARBA" id="ARBA00004448"/>
    </source>
</evidence>
<comment type="similarity">
    <text evidence="2">Belongs to the mitochondrial carrier (TC 2.A.29) family.</text>
</comment>
<keyword evidence="11" id="KW-1133">Transmembrane helix</keyword>
<proteinExistence type="inferred from homology"/>
<keyword evidence="8 9" id="KW-0472">Membrane</keyword>
<evidence type="ECO:0000256" key="8">
    <source>
        <dbReference type="ARBA" id="ARBA00023136"/>
    </source>
</evidence>
<evidence type="ECO:0000256" key="6">
    <source>
        <dbReference type="ARBA" id="ARBA00022792"/>
    </source>
</evidence>
<dbReference type="InterPro" id="IPR023395">
    <property type="entry name" value="MCP_dom_sf"/>
</dbReference>
<dbReference type="Proteomes" id="UP000015354">
    <property type="component" value="Unassembled WGS sequence"/>
</dbReference>
<dbReference type="PRINTS" id="PR00928">
    <property type="entry name" value="GRAVESDC"/>
</dbReference>
<keyword evidence="13" id="KW-1185">Reference proteome</keyword>
<organism evidence="12 13">
    <name type="scientific">Strigomonas culicis</name>
    <dbReference type="NCBI Taxonomy" id="28005"/>
    <lineage>
        <taxon>Eukaryota</taxon>
        <taxon>Discoba</taxon>
        <taxon>Euglenozoa</taxon>
        <taxon>Kinetoplastea</taxon>
        <taxon>Metakinetoplastina</taxon>
        <taxon>Trypanosomatida</taxon>
        <taxon>Trypanosomatidae</taxon>
        <taxon>Strigomonadinae</taxon>
        <taxon>Strigomonas</taxon>
    </lineage>
</organism>
<dbReference type="PROSITE" id="PS50920">
    <property type="entry name" value="SOLCAR"/>
    <property type="match status" value="3"/>
</dbReference>
<dbReference type="InterPro" id="IPR002167">
    <property type="entry name" value="GDC-like"/>
</dbReference>
<dbReference type="Pfam" id="PF00153">
    <property type="entry name" value="Mito_carr"/>
    <property type="match status" value="4"/>
</dbReference>
<dbReference type="PRINTS" id="PR00926">
    <property type="entry name" value="MITOCARRIER"/>
</dbReference>
<keyword evidence="5" id="KW-0677">Repeat</keyword>
<reference evidence="12 13" key="1">
    <citation type="journal article" date="2013" name="PLoS ONE">
        <title>Predicting the Proteins of Angomonas deanei, Strigomonas culicis and Their Respective Endosymbionts Reveals New Aspects of the Trypanosomatidae Family.</title>
        <authorList>
            <person name="Motta M.C."/>
            <person name="Martins A.C."/>
            <person name="de Souza S.S."/>
            <person name="Catta-Preta C.M."/>
            <person name="Silva R."/>
            <person name="Klein C.C."/>
            <person name="de Almeida L.G."/>
            <person name="de Lima Cunha O."/>
            <person name="Ciapina L.P."/>
            <person name="Brocchi M."/>
            <person name="Colabardini A.C."/>
            <person name="de Araujo Lima B."/>
            <person name="Machado C.R."/>
            <person name="de Almeida Soares C.M."/>
            <person name="Probst C.M."/>
            <person name="de Menezes C.B."/>
            <person name="Thompson C.E."/>
            <person name="Bartholomeu D.C."/>
            <person name="Gradia D.F."/>
            <person name="Pavoni D.P."/>
            <person name="Grisard E.C."/>
            <person name="Fantinatti-Garboggini F."/>
            <person name="Marchini F.K."/>
            <person name="Rodrigues-Luiz G.F."/>
            <person name="Wagner G."/>
            <person name="Goldman G.H."/>
            <person name="Fietto J.L."/>
            <person name="Elias M.C."/>
            <person name="Goldman M.H."/>
            <person name="Sagot M.F."/>
            <person name="Pereira M."/>
            <person name="Stoco P.H."/>
            <person name="de Mendonca-Neto R.P."/>
            <person name="Teixeira S.M."/>
            <person name="Maciel T.E."/>
            <person name="de Oliveira Mendes T.A."/>
            <person name="Urmenyi T.P."/>
            <person name="de Souza W."/>
            <person name="Schenkman S."/>
            <person name="de Vasconcelos A.T."/>
        </authorList>
    </citation>
    <scope>NUCLEOTIDE SEQUENCE [LARGE SCALE GENOMIC DNA]</scope>
</reference>
<feature type="repeat" description="Solcar" evidence="9">
    <location>
        <begin position="353"/>
        <end position="438"/>
    </location>
</feature>
<dbReference type="InterPro" id="IPR002067">
    <property type="entry name" value="MCP"/>
</dbReference>